<dbReference type="GO" id="GO:0006355">
    <property type="term" value="P:regulation of DNA-templated transcription"/>
    <property type="evidence" value="ECO:0007669"/>
    <property type="project" value="InterPro"/>
</dbReference>
<dbReference type="GeneID" id="30679962"/>
<proteinExistence type="inferred from homology"/>
<evidence type="ECO:0000313" key="6">
    <source>
        <dbReference type="EMBL" id="ALU11591.1"/>
    </source>
</evidence>
<comment type="function">
    <text evidence="4">Transcription factor that plays a role in the activation of archaeal genes transcribed by RNA polymerase. Facilitates transcription initiation by enhancing TATA-box recognition by TATA-box-binding protein (Tbp), and transcription factor B (Tfb) and RNA polymerase recruitment. Not absolutely required for transcription in vitro, but particularly important in cases where Tbp or Tfb function is not optimal. It dynamically alters the nucleic acid-binding properties of RNA polymerases by stabilizing the initiation complex and destabilizing elongation complexes. Seems to translocate with the RNA polymerase following initiation and acts by binding to the non template strand of the transcription bubble in elongation complexes.</text>
</comment>
<dbReference type="GO" id="GO:0006367">
    <property type="term" value="P:transcription initiation at RNA polymerase II promoter"/>
    <property type="evidence" value="ECO:0007669"/>
    <property type="project" value="InterPro"/>
</dbReference>
<comment type="domain">
    <text evidence="4">The winged helix domain is involved in binding to DNA in the preinitiation complex.</text>
</comment>
<evidence type="ECO:0000256" key="1">
    <source>
        <dbReference type="ARBA" id="ARBA00023015"/>
    </source>
</evidence>
<dbReference type="Proteomes" id="UP000060778">
    <property type="component" value="Chromosome"/>
</dbReference>
<keyword evidence="3 4" id="KW-0804">Transcription</keyword>
<dbReference type="PROSITE" id="PS51344">
    <property type="entry name" value="HTH_TFE_IIE"/>
    <property type="match status" value="1"/>
</dbReference>
<dbReference type="AlphaFoldDB" id="A0A0U3FNN7"/>
<evidence type="ECO:0000313" key="7">
    <source>
        <dbReference type="Proteomes" id="UP000060778"/>
    </source>
</evidence>
<sequence>MKTPKELLDELLKFIEKLAGKEGVMVFKELMKYDGVTEEQIADDLGMKVNDVRKVLYKFEEYGLVKSYKEKEDENNQIYYLWRIERDTLNQSLLLLKKEVLKKLEEKLEDEENEVYFYCPKDFTRLRYSEAMLYDFTCPKCGTPLEMDEDNLSKVILKKYVNKLKEEIENEEKSL</sequence>
<name>A0A0U3FNN7_9CREN</name>
<keyword evidence="7" id="KW-1185">Reference proteome</keyword>
<dbReference type="InterPro" id="IPR017919">
    <property type="entry name" value="TFIIE/TFIIEa_HTH"/>
</dbReference>
<dbReference type="RefSeq" id="WP_075049563.1">
    <property type="nucleotide sequence ID" value="NZ_CP006867.1"/>
</dbReference>
<dbReference type="PANTHER" id="PTHR13097">
    <property type="entry name" value="TRANSCRIPTION INITIATION FACTOR IIE, ALPHA SUBUNIT"/>
    <property type="match status" value="1"/>
</dbReference>
<evidence type="ECO:0000256" key="4">
    <source>
        <dbReference type="HAMAP-Rule" id="MF_01909"/>
    </source>
</evidence>
<dbReference type="GO" id="GO:0003677">
    <property type="term" value="F:DNA binding"/>
    <property type="evidence" value="ECO:0007669"/>
    <property type="project" value="UniProtKB-KW"/>
</dbReference>
<dbReference type="InterPro" id="IPR036390">
    <property type="entry name" value="WH_DNA-bd_sf"/>
</dbReference>
<dbReference type="PANTHER" id="PTHR13097:SF7">
    <property type="entry name" value="GENERAL TRANSCRIPTION FACTOR IIE SUBUNIT 1"/>
    <property type="match status" value="1"/>
</dbReference>
<protein>
    <recommendedName>
        <fullName evidence="4">Transcription factor E</fullName>
        <shortName evidence="4">TFE</shortName>
    </recommendedName>
    <alternativeName>
        <fullName evidence="4">TFIIE subunit alpha homolog</fullName>
    </alternativeName>
    <alternativeName>
        <fullName evidence="4">Transcription initiation factor TFIIE</fullName>
    </alternativeName>
</protein>
<evidence type="ECO:0000256" key="2">
    <source>
        <dbReference type="ARBA" id="ARBA00023125"/>
    </source>
</evidence>
<dbReference type="SMART" id="SM00531">
    <property type="entry name" value="TFIIE"/>
    <property type="match status" value="1"/>
</dbReference>
<dbReference type="InterPro" id="IPR039997">
    <property type="entry name" value="TFE"/>
</dbReference>
<gene>
    <name evidence="4" type="primary">tfe</name>
    <name evidence="6" type="ORF">EYM_02840</name>
</gene>
<dbReference type="PIRSF" id="PIRSF006373">
    <property type="entry name" value="TF_E_archaea"/>
    <property type="match status" value="1"/>
</dbReference>
<accession>A0A0U3FNN7</accession>
<dbReference type="HAMAP" id="MF_01909">
    <property type="entry name" value="TFE_arch"/>
    <property type="match status" value="1"/>
</dbReference>
<dbReference type="SUPFAM" id="SSF46785">
    <property type="entry name" value="Winged helix' DNA-binding domain"/>
    <property type="match status" value="1"/>
</dbReference>
<keyword evidence="2 4" id="KW-0238">DNA-binding</keyword>
<dbReference type="InterPro" id="IPR016481">
    <property type="entry name" value="TF_E_archaea"/>
</dbReference>
<organism evidence="6 7">
    <name type="scientific">Ignicoccus islandicus DSM 13165</name>
    <dbReference type="NCBI Taxonomy" id="940295"/>
    <lineage>
        <taxon>Archaea</taxon>
        <taxon>Thermoproteota</taxon>
        <taxon>Thermoprotei</taxon>
        <taxon>Desulfurococcales</taxon>
        <taxon>Desulfurococcaceae</taxon>
        <taxon>Ignicoccus</taxon>
    </lineage>
</organism>
<dbReference type="InterPro" id="IPR024550">
    <property type="entry name" value="TFIIEa/SarR/Rpc3_HTH_dom"/>
</dbReference>
<dbReference type="Pfam" id="PF02002">
    <property type="entry name" value="TFIIE_alpha"/>
    <property type="match status" value="1"/>
</dbReference>
<evidence type="ECO:0000259" key="5">
    <source>
        <dbReference type="PROSITE" id="PS51344"/>
    </source>
</evidence>
<reference evidence="6 7" key="1">
    <citation type="submission" date="2013-11" db="EMBL/GenBank/DDBJ databases">
        <title>Comparative genomics of Ignicoccus.</title>
        <authorList>
            <person name="Podar M."/>
        </authorList>
    </citation>
    <scope>NUCLEOTIDE SEQUENCE [LARGE SCALE GENOMIC DNA]</scope>
    <source>
        <strain evidence="6 7">DSM 13165</strain>
    </source>
</reference>
<feature type="domain" description="HTH TFE/IIEalpha-type" evidence="5">
    <location>
        <begin position="7"/>
        <end position="90"/>
    </location>
</feature>
<keyword evidence="1 4" id="KW-0805">Transcription regulation</keyword>
<dbReference type="KEGG" id="iis:EYM_02840"/>
<dbReference type="InterPro" id="IPR002853">
    <property type="entry name" value="TFIIE_asu"/>
</dbReference>
<dbReference type="OrthoDB" id="5935at2157"/>
<dbReference type="InterPro" id="IPR036388">
    <property type="entry name" value="WH-like_DNA-bd_sf"/>
</dbReference>
<comment type="subunit">
    <text evidence="4">Monomer. Interaction with RNA polymerase subunits RpoF and RpoE is necessary for Tfe stimulatory transcription activity. Able to interact with Tbp and RNA polymerase in the absence of DNA promoter. Interacts both with the preinitiation and elongation complexes.</text>
</comment>
<dbReference type="Gene3D" id="1.10.10.10">
    <property type="entry name" value="Winged helix-like DNA-binding domain superfamily/Winged helix DNA-binding domain"/>
    <property type="match status" value="1"/>
</dbReference>
<evidence type="ECO:0000256" key="3">
    <source>
        <dbReference type="ARBA" id="ARBA00023163"/>
    </source>
</evidence>
<comment type="similarity">
    <text evidence="4">Belongs to the TFE family.</text>
</comment>
<dbReference type="STRING" id="940295.EYM_02840"/>
<dbReference type="EMBL" id="CP006867">
    <property type="protein sequence ID" value="ALU11591.1"/>
    <property type="molecule type" value="Genomic_DNA"/>
</dbReference>